<protein>
    <submittedName>
        <fullName evidence="1">Uncharacterized protein</fullName>
    </submittedName>
</protein>
<comment type="caution">
    <text evidence="1">The sequence shown here is derived from an EMBL/GenBank/DDBJ whole genome shotgun (WGS) entry which is preliminary data.</text>
</comment>
<gene>
    <name evidence="1" type="ORF">Taro_051394</name>
</gene>
<evidence type="ECO:0000313" key="2">
    <source>
        <dbReference type="Proteomes" id="UP000652761"/>
    </source>
</evidence>
<dbReference type="AlphaFoldDB" id="A0A843XGM8"/>
<sequence>MPLVAHLPIVPPLVRLPSMPCVAHLPVVPRLARLPSVHHVAHLLLVPHAARLHPVPHVAHPHLAPHAARPPFWPLVAHFFLSLLRAIRILLFQGIASSFFSKPLRPRQSLQNISSTLSSPPLIGSFDPSPIESKVPSRVIKVALGMDTCTHFMAP</sequence>
<dbReference type="EMBL" id="NMUH01008167">
    <property type="protein sequence ID" value="MQM18403.1"/>
    <property type="molecule type" value="Genomic_DNA"/>
</dbReference>
<evidence type="ECO:0000313" key="1">
    <source>
        <dbReference type="EMBL" id="MQM18403.1"/>
    </source>
</evidence>
<organism evidence="1 2">
    <name type="scientific">Colocasia esculenta</name>
    <name type="common">Wild taro</name>
    <name type="synonym">Arum esculentum</name>
    <dbReference type="NCBI Taxonomy" id="4460"/>
    <lineage>
        <taxon>Eukaryota</taxon>
        <taxon>Viridiplantae</taxon>
        <taxon>Streptophyta</taxon>
        <taxon>Embryophyta</taxon>
        <taxon>Tracheophyta</taxon>
        <taxon>Spermatophyta</taxon>
        <taxon>Magnoliopsida</taxon>
        <taxon>Liliopsida</taxon>
        <taxon>Araceae</taxon>
        <taxon>Aroideae</taxon>
        <taxon>Colocasieae</taxon>
        <taxon>Colocasia</taxon>
    </lineage>
</organism>
<accession>A0A843XGM8</accession>
<keyword evidence="2" id="KW-1185">Reference proteome</keyword>
<dbReference type="Proteomes" id="UP000652761">
    <property type="component" value="Unassembled WGS sequence"/>
</dbReference>
<reference evidence="1" key="1">
    <citation type="submission" date="2017-07" db="EMBL/GenBank/DDBJ databases">
        <title>Taro Niue Genome Assembly and Annotation.</title>
        <authorList>
            <person name="Atibalentja N."/>
            <person name="Keating K."/>
            <person name="Fields C.J."/>
        </authorList>
    </citation>
    <scope>NUCLEOTIDE SEQUENCE</scope>
    <source>
        <strain evidence="1">Niue_2</strain>
        <tissue evidence="1">Leaf</tissue>
    </source>
</reference>
<name>A0A843XGM8_COLES</name>
<proteinExistence type="predicted"/>